<feature type="transmembrane region" description="Helical" evidence="1">
    <location>
        <begin position="20"/>
        <end position="41"/>
    </location>
</feature>
<reference evidence="2" key="1">
    <citation type="submission" date="2022-06" db="EMBL/GenBank/DDBJ databases">
        <title>Genome public.</title>
        <authorList>
            <person name="Sun Q."/>
        </authorList>
    </citation>
    <scope>NUCLEOTIDE SEQUENCE</scope>
    <source>
        <strain evidence="2">CWNU-1</strain>
    </source>
</reference>
<feature type="transmembrane region" description="Helical" evidence="1">
    <location>
        <begin position="61"/>
        <end position="80"/>
    </location>
</feature>
<evidence type="ECO:0000313" key="3">
    <source>
        <dbReference type="Proteomes" id="UP001431429"/>
    </source>
</evidence>
<sequence length="99" mass="10237">MALGQKTGTATADRRERPKWTNLVSLAAGGVVAALGTHWSYVTAFGGTPPIVGTRITPEQASVGMGLALLLGTAVAVLVTEQLFRRIAILAAKALRPPS</sequence>
<evidence type="ECO:0000256" key="1">
    <source>
        <dbReference type="SAM" id="Phobius"/>
    </source>
</evidence>
<accession>A0ABT0UTC5</accession>
<proteinExistence type="predicted"/>
<keyword evidence="1" id="KW-0472">Membrane</keyword>
<evidence type="ECO:0000313" key="2">
    <source>
        <dbReference type="EMBL" id="MCM2391694.1"/>
    </source>
</evidence>
<comment type="caution">
    <text evidence="2">The sequence shown here is derived from an EMBL/GenBank/DDBJ whole genome shotgun (WGS) entry which is preliminary data.</text>
</comment>
<organism evidence="2 3">
    <name type="scientific">Streptomyces albipurpureus</name>
    <dbReference type="NCBI Taxonomy" id="2897419"/>
    <lineage>
        <taxon>Bacteria</taxon>
        <taxon>Bacillati</taxon>
        <taxon>Actinomycetota</taxon>
        <taxon>Actinomycetes</taxon>
        <taxon>Kitasatosporales</taxon>
        <taxon>Streptomycetaceae</taxon>
        <taxon>Streptomyces</taxon>
    </lineage>
</organism>
<keyword evidence="1" id="KW-0812">Transmembrane</keyword>
<gene>
    <name evidence="2" type="ORF">NBG84_25985</name>
</gene>
<dbReference type="EMBL" id="JAMQAW010000032">
    <property type="protein sequence ID" value="MCM2391694.1"/>
    <property type="molecule type" value="Genomic_DNA"/>
</dbReference>
<dbReference type="RefSeq" id="WP_250922021.1">
    <property type="nucleotide sequence ID" value="NZ_JAMQAW010000032.1"/>
</dbReference>
<dbReference type="Proteomes" id="UP001431429">
    <property type="component" value="Unassembled WGS sequence"/>
</dbReference>
<name>A0ABT0UTC5_9ACTN</name>
<keyword evidence="3" id="KW-1185">Reference proteome</keyword>
<keyword evidence="1" id="KW-1133">Transmembrane helix</keyword>
<protein>
    <submittedName>
        <fullName evidence="2">Uncharacterized protein</fullName>
    </submittedName>
</protein>